<dbReference type="PRINTS" id="PR00922">
    <property type="entry name" value="DADACBPTASE3"/>
</dbReference>
<dbReference type="GO" id="GO:0006508">
    <property type="term" value="P:proteolysis"/>
    <property type="evidence" value="ECO:0007669"/>
    <property type="project" value="InterPro"/>
</dbReference>
<keyword evidence="3" id="KW-0121">Carboxypeptidase</keyword>
<name>J9GBU6_9ZZZZ</name>
<protein>
    <submittedName>
        <fullName evidence="3">D-alanyl-D-alanine carboxypeptidase/D-alanyl-D-alanine-endopeptidase</fullName>
    </submittedName>
</protein>
<accession>J9GBU6</accession>
<evidence type="ECO:0000313" key="3">
    <source>
        <dbReference type="EMBL" id="EJW96884.1"/>
    </source>
</evidence>
<keyword evidence="2" id="KW-0378">Hydrolase</keyword>
<dbReference type="EMBL" id="AMCI01005060">
    <property type="protein sequence ID" value="EJW96884.1"/>
    <property type="molecule type" value="Genomic_DNA"/>
</dbReference>
<dbReference type="Pfam" id="PF02113">
    <property type="entry name" value="Peptidase_S13"/>
    <property type="match status" value="2"/>
</dbReference>
<evidence type="ECO:0000256" key="2">
    <source>
        <dbReference type="ARBA" id="ARBA00022801"/>
    </source>
</evidence>
<dbReference type="PANTHER" id="PTHR30023">
    <property type="entry name" value="D-ALANYL-D-ALANINE CARBOXYPEPTIDASE"/>
    <property type="match status" value="1"/>
</dbReference>
<sequence length="418" mass="46897">MTLRNYTPLWLCALVLTALPLHSDTISTRVQPQVVQTKASDNIPLHKSSKITPGDSLTLRLNHLLDDPLFDETQVGIFVYDLTVGRRVYAHHERQRMRPASCQKLVTAITALHTLGTNYQYHTDLFLSPENYTTGKKATIYLRAGYDPLLDHDDLKAFATALQKEGIERIEAPLILDCSLKDEDERGWGWCWDDKTVPLTPLLYKNKDRFVETFREVLAEKGIEWDGRTTLGTCPDQTTRICQRSHAIDQILLPMMKESDNSVAESLFYQLAAKSGKRWAGRKQAVPYIKEVVKSLGLNPQDYLFADGSGLSLYNYTSAELLGKLLIFAYDHPEVYRHLLPSLPVAGEDGTLERRMRGSATRGNVKAKTGTVEGVSTLAGYCTNANGHTLCFAILNQGVKRTADGRDFQDKVCNLLCE</sequence>
<comment type="similarity">
    <text evidence="1">Belongs to the peptidase S13 family.</text>
</comment>
<dbReference type="SUPFAM" id="SSF56601">
    <property type="entry name" value="beta-lactamase/transpeptidase-like"/>
    <property type="match status" value="1"/>
</dbReference>
<dbReference type="Gene3D" id="3.50.80.20">
    <property type="entry name" value="D-Ala-D-Ala carboxypeptidase C, peptidase S13"/>
    <property type="match status" value="1"/>
</dbReference>
<dbReference type="PANTHER" id="PTHR30023:SF0">
    <property type="entry name" value="PENICILLIN-SENSITIVE CARBOXYPEPTIDASE A"/>
    <property type="match status" value="1"/>
</dbReference>
<proteinExistence type="inferred from homology"/>
<evidence type="ECO:0000256" key="1">
    <source>
        <dbReference type="ARBA" id="ARBA00006096"/>
    </source>
</evidence>
<organism evidence="3">
    <name type="scientific">gut metagenome</name>
    <dbReference type="NCBI Taxonomy" id="749906"/>
    <lineage>
        <taxon>unclassified sequences</taxon>
        <taxon>metagenomes</taxon>
        <taxon>organismal metagenomes</taxon>
    </lineage>
</organism>
<dbReference type="AlphaFoldDB" id="J9GBU6"/>
<dbReference type="NCBIfam" id="TIGR00666">
    <property type="entry name" value="PBP4"/>
    <property type="match status" value="1"/>
</dbReference>
<gene>
    <name evidence="3" type="ORF">EVA_15011</name>
</gene>
<dbReference type="GO" id="GO:0004185">
    <property type="term" value="F:serine-type carboxypeptidase activity"/>
    <property type="evidence" value="ECO:0007669"/>
    <property type="project" value="InterPro"/>
</dbReference>
<keyword evidence="3" id="KW-0645">Protease</keyword>
<dbReference type="GO" id="GO:0000270">
    <property type="term" value="P:peptidoglycan metabolic process"/>
    <property type="evidence" value="ECO:0007669"/>
    <property type="project" value="TreeGrafter"/>
</dbReference>
<dbReference type="Gene3D" id="3.40.710.10">
    <property type="entry name" value="DD-peptidase/beta-lactamase superfamily"/>
    <property type="match status" value="2"/>
</dbReference>
<dbReference type="InterPro" id="IPR000667">
    <property type="entry name" value="Peptidase_S13"/>
</dbReference>
<dbReference type="InterPro" id="IPR012338">
    <property type="entry name" value="Beta-lactam/transpept-like"/>
</dbReference>
<reference evidence="3" key="1">
    <citation type="journal article" date="2012" name="PLoS ONE">
        <title>Gene sets for utilization of primary and secondary nutrition supplies in the distal gut of endangered iberian lynx.</title>
        <authorList>
            <person name="Alcaide M."/>
            <person name="Messina E."/>
            <person name="Richter M."/>
            <person name="Bargiela R."/>
            <person name="Peplies J."/>
            <person name="Huws S.A."/>
            <person name="Newbold C.J."/>
            <person name="Golyshin P.N."/>
            <person name="Simon M.A."/>
            <person name="Lopez G."/>
            <person name="Yakimov M.M."/>
            <person name="Ferrer M."/>
        </authorList>
    </citation>
    <scope>NUCLEOTIDE SEQUENCE</scope>
</reference>
<comment type="caution">
    <text evidence="3">The sequence shown here is derived from an EMBL/GenBank/DDBJ whole genome shotgun (WGS) entry which is preliminary data.</text>
</comment>